<proteinExistence type="inferred from homology"/>
<dbReference type="CDD" id="cd00200">
    <property type="entry name" value="WD40"/>
    <property type="match status" value="1"/>
</dbReference>
<organism evidence="7 8">
    <name type="scientific">Blastocystis sp. subtype 1 (strain ATCC 50177 / NandII)</name>
    <dbReference type="NCBI Taxonomy" id="478820"/>
    <lineage>
        <taxon>Eukaryota</taxon>
        <taxon>Sar</taxon>
        <taxon>Stramenopiles</taxon>
        <taxon>Bigyra</taxon>
        <taxon>Opalozoa</taxon>
        <taxon>Opalinata</taxon>
        <taxon>Blastocystidae</taxon>
        <taxon>Blastocystis</taxon>
    </lineage>
</organism>
<keyword evidence="3 6" id="KW-0853">WD repeat</keyword>
<keyword evidence="2" id="KW-0963">Cytoplasm</keyword>
<name>A0A196S7Q5_BLAHN</name>
<evidence type="ECO:0000313" key="8">
    <source>
        <dbReference type="Proteomes" id="UP000078348"/>
    </source>
</evidence>
<feature type="repeat" description="WD" evidence="6">
    <location>
        <begin position="63"/>
        <end position="104"/>
    </location>
</feature>
<evidence type="ECO:0000256" key="5">
    <source>
        <dbReference type="ARBA" id="ARBA00038145"/>
    </source>
</evidence>
<dbReference type="GO" id="GO:0005737">
    <property type="term" value="C:cytoplasm"/>
    <property type="evidence" value="ECO:0007669"/>
    <property type="project" value="UniProtKB-SubCell"/>
</dbReference>
<evidence type="ECO:0000256" key="1">
    <source>
        <dbReference type="ARBA" id="ARBA00004496"/>
    </source>
</evidence>
<dbReference type="Pfam" id="PF00400">
    <property type="entry name" value="WD40"/>
    <property type="match status" value="6"/>
</dbReference>
<feature type="repeat" description="WD" evidence="6">
    <location>
        <begin position="15"/>
        <end position="47"/>
    </location>
</feature>
<evidence type="ECO:0000313" key="7">
    <source>
        <dbReference type="EMBL" id="OAO12019.1"/>
    </source>
</evidence>
<dbReference type="AlphaFoldDB" id="A0A196S7Q5"/>
<dbReference type="EMBL" id="LXWW01000567">
    <property type="protein sequence ID" value="OAO12019.1"/>
    <property type="molecule type" value="Genomic_DNA"/>
</dbReference>
<evidence type="ECO:0000256" key="3">
    <source>
        <dbReference type="ARBA" id="ARBA00022574"/>
    </source>
</evidence>
<dbReference type="Gene3D" id="2.130.10.10">
    <property type="entry name" value="YVTN repeat-like/Quinoprotein amine dehydrogenase"/>
    <property type="match status" value="1"/>
</dbReference>
<keyword evidence="4" id="KW-0677">Repeat</keyword>
<evidence type="ECO:0000256" key="2">
    <source>
        <dbReference type="ARBA" id="ARBA00022490"/>
    </source>
</evidence>
<evidence type="ECO:0000256" key="4">
    <source>
        <dbReference type="ARBA" id="ARBA00022737"/>
    </source>
</evidence>
<keyword evidence="7" id="KW-0418">Kinase</keyword>
<dbReference type="InterPro" id="IPR051980">
    <property type="entry name" value="WD_repeat_MORG1"/>
</dbReference>
<dbReference type="GO" id="GO:0071013">
    <property type="term" value="C:catalytic step 2 spliceosome"/>
    <property type="evidence" value="ECO:0007669"/>
    <property type="project" value="TreeGrafter"/>
</dbReference>
<dbReference type="Proteomes" id="UP000078348">
    <property type="component" value="Unassembled WGS sequence"/>
</dbReference>
<gene>
    <name evidence="7" type="ORF">AV274_6294</name>
</gene>
<feature type="repeat" description="WD" evidence="6">
    <location>
        <begin position="105"/>
        <end position="140"/>
    </location>
</feature>
<dbReference type="SUPFAM" id="SSF50978">
    <property type="entry name" value="WD40 repeat-like"/>
    <property type="match status" value="1"/>
</dbReference>
<dbReference type="PROSITE" id="PS50082">
    <property type="entry name" value="WD_REPEATS_2"/>
    <property type="match status" value="4"/>
</dbReference>
<accession>A0A196S7Q5</accession>
<dbReference type="InterPro" id="IPR001680">
    <property type="entry name" value="WD40_rpt"/>
</dbReference>
<reference evidence="7 8" key="1">
    <citation type="submission" date="2016-05" db="EMBL/GenBank/DDBJ databases">
        <title>Nuclear genome of Blastocystis sp. subtype 1 NandII.</title>
        <authorList>
            <person name="Gentekaki E."/>
            <person name="Curtis B."/>
            <person name="Stairs C."/>
            <person name="Eme L."/>
            <person name="Herman E."/>
            <person name="Klimes V."/>
            <person name="Arias M.C."/>
            <person name="Elias M."/>
            <person name="Hilliou F."/>
            <person name="Klute M."/>
            <person name="Malik S.-B."/>
            <person name="Pightling A."/>
            <person name="Rachubinski R."/>
            <person name="Salas D."/>
            <person name="Schlacht A."/>
            <person name="Suga H."/>
            <person name="Archibald J."/>
            <person name="Ball S.G."/>
            <person name="Clark G."/>
            <person name="Dacks J."/>
            <person name="Van Der Giezen M."/>
            <person name="Tsaousis A."/>
            <person name="Roger A."/>
        </authorList>
    </citation>
    <scope>NUCLEOTIDE SEQUENCE [LARGE SCALE GENOMIC DNA]</scope>
    <source>
        <strain evidence="8">ATCC 50177 / NandII</strain>
    </source>
</reference>
<sequence>MSEESPLPKKLVRTLRGHNGRVMAVRFTKDGSYCMSCGQDRSICLWNPFRDDMKDGFLIKRYKGPHSNAVNDVSISSDNQSFVSCGEERDIFLWDVSNARLLRRYYGHSQRVNCVCLNNEGSVFASGSYDTTVKLWDTRSRNSQCIQTMNDATDSVTSVCMDDTCIISGSVDGCIRTYDIRAGQLTTEKLPIPVCSVALSRDNQCIVASTTSSTLVLFERKSGTLLNEYKGHVCEEFQIESVFNNTDEYLITGSENGNIVIYNLISTKAVNTLSFHTRPVCTVRQHPDQSLLIAGSYDGVVSVWE</sequence>
<feature type="repeat" description="WD" evidence="6">
    <location>
        <begin position="273"/>
        <end position="305"/>
    </location>
</feature>
<evidence type="ECO:0000256" key="6">
    <source>
        <dbReference type="PROSITE-ProRule" id="PRU00221"/>
    </source>
</evidence>
<dbReference type="GO" id="GO:0000398">
    <property type="term" value="P:mRNA splicing, via spliceosome"/>
    <property type="evidence" value="ECO:0007669"/>
    <property type="project" value="TreeGrafter"/>
</dbReference>
<comment type="caution">
    <text evidence="7">The sequence shown here is derived from an EMBL/GenBank/DDBJ whole genome shotgun (WGS) entry which is preliminary data.</text>
</comment>
<dbReference type="PRINTS" id="PR00320">
    <property type="entry name" value="GPROTEINBRPT"/>
</dbReference>
<dbReference type="OrthoDB" id="71437at2759"/>
<comment type="subcellular location">
    <subcellularLocation>
        <location evidence="1">Cytoplasm</location>
    </subcellularLocation>
</comment>
<dbReference type="InterPro" id="IPR020472">
    <property type="entry name" value="WD40_PAC1"/>
</dbReference>
<comment type="similarity">
    <text evidence="5">Belongs to the WD repeat MORG1 family.</text>
</comment>
<keyword evidence="7" id="KW-0808">Transferase</keyword>
<dbReference type="SMART" id="SM00320">
    <property type="entry name" value="WD40"/>
    <property type="match status" value="7"/>
</dbReference>
<dbReference type="STRING" id="478820.A0A196S7Q5"/>
<dbReference type="InterPro" id="IPR015943">
    <property type="entry name" value="WD40/YVTN_repeat-like_dom_sf"/>
</dbReference>
<dbReference type="PANTHER" id="PTHR22842">
    <property type="entry name" value="WD40 REPEAT PROTEIN"/>
    <property type="match status" value="1"/>
</dbReference>
<protein>
    <submittedName>
        <fullName evidence="7">Mitogen-activated protein kinase organizer</fullName>
    </submittedName>
</protein>
<dbReference type="GO" id="GO:0016301">
    <property type="term" value="F:kinase activity"/>
    <property type="evidence" value="ECO:0007669"/>
    <property type="project" value="UniProtKB-KW"/>
</dbReference>
<dbReference type="InterPro" id="IPR036322">
    <property type="entry name" value="WD40_repeat_dom_sf"/>
</dbReference>
<keyword evidence="8" id="KW-1185">Reference proteome</keyword>
<dbReference type="PROSITE" id="PS50294">
    <property type="entry name" value="WD_REPEATS_REGION"/>
    <property type="match status" value="4"/>
</dbReference>
<dbReference type="PANTHER" id="PTHR22842:SF3">
    <property type="entry name" value="WD REPEAT DOMAIN-CONTAINING PROTEIN 83"/>
    <property type="match status" value="1"/>
</dbReference>